<reference evidence="3 4" key="2">
    <citation type="submission" date="2020-03" db="EMBL/GenBank/DDBJ databases">
        <authorList>
            <person name="Ichikawa N."/>
            <person name="Kimura A."/>
            <person name="Kitahashi Y."/>
            <person name="Uohara A."/>
        </authorList>
    </citation>
    <scope>NUCLEOTIDE SEQUENCE [LARGE SCALE GENOMIC DNA]</scope>
    <source>
        <strain evidence="3 4">NBRC 105367</strain>
    </source>
</reference>
<dbReference type="SUPFAM" id="SSF49785">
    <property type="entry name" value="Galactose-binding domain-like"/>
    <property type="match status" value="1"/>
</dbReference>
<dbReference type="EMBL" id="AP022871">
    <property type="protein sequence ID" value="BCB86522.1"/>
    <property type="molecule type" value="Genomic_DNA"/>
</dbReference>
<keyword evidence="4" id="KW-1185">Reference proteome</keyword>
<feature type="region of interest" description="Disordered" evidence="1">
    <location>
        <begin position="535"/>
        <end position="622"/>
    </location>
</feature>
<name>A0A6F8YK82_9ACTN</name>
<feature type="compositionally biased region" description="Low complexity" evidence="1">
    <location>
        <begin position="535"/>
        <end position="549"/>
    </location>
</feature>
<dbReference type="KEGG" id="psuu:Psuf_038350"/>
<accession>A0A6F8YK82</accession>
<dbReference type="PROSITE" id="PS50022">
    <property type="entry name" value="FA58C_3"/>
    <property type="match status" value="1"/>
</dbReference>
<dbReference type="Gene3D" id="2.60.120.260">
    <property type="entry name" value="Galactose-binding domain-like"/>
    <property type="match status" value="1"/>
</dbReference>
<dbReference type="InterPro" id="IPR008979">
    <property type="entry name" value="Galactose-bd-like_sf"/>
</dbReference>
<feature type="compositionally biased region" description="Low complexity" evidence="1">
    <location>
        <begin position="438"/>
        <end position="458"/>
    </location>
</feature>
<sequence length="751" mass="77551">MDDQSPSWLTDTGRWRRIGSALHWVGDRVAVVGADPDGAVAAMAAEFAPEPDVVTVLGRLDMDDDGSLVEAVWPIAVPPGSRGRLAVGGAGAPESGMGARLASELTATVIAPRSDVLLAPGGSIFAVDGWMRYDASGSTTSAGRRTPAPEWESDVDAVLAHPPYGALVVLPVPAGLWIFPDLPGTPPPNLDDLAYSVPVHRTRPVLLIGRPGFPAPGEEAIVAVARALPPPLRRRLVLAPYGPVLGTAPAAARLAREDGHPVTVATGIPVLARDGELISLAMDQAVAGGWVPLATTLTFPPAGPARPSGPVRGLDGYTRVDEYVYQLDERWVAEVTQSGLWVRPRRRETGADVVRRHPWAPTGVRVFVGLPGHPPGPEVLPLLGALLARLPAATGMRVELTPEPFAAAASSPPAGGTPMDPYLRRAILLDASAAPAGRPVARSTPAPAATARPPAGTPGERTATLRRPAVVAAPVQDIAGGPGPEQAPPARLSGRHRFRVRRRWAPITAAAAVLAVATAAAYALGTVRTPAPTLAPQAAAPQASPAADPGWPPAVRAEATGPGQAGPSLTRGTGPASGSAGAAGVTKPAAPTTRTTAPRAQPATAKPIEASPEPPGLVNASGRNLAVDGTATASSEERPGALGAANVKDGDAATRWASDPGSDPQWLTLDLRAVWQVSQVQLRWQSSYATAYRVDVSADGVSWRTVYQTSQGSGGVDQVAVPRTPARFVRITGIARASARYGYSLWEVEVR</sequence>
<evidence type="ECO:0000259" key="2">
    <source>
        <dbReference type="PROSITE" id="PS50022"/>
    </source>
</evidence>
<dbReference type="Pfam" id="PF00754">
    <property type="entry name" value="F5_F8_type_C"/>
    <property type="match status" value="1"/>
</dbReference>
<feature type="domain" description="F5/8 type C" evidence="2">
    <location>
        <begin position="610"/>
        <end position="751"/>
    </location>
</feature>
<evidence type="ECO:0000313" key="3">
    <source>
        <dbReference type="EMBL" id="BCB86522.1"/>
    </source>
</evidence>
<dbReference type="RefSeq" id="WP_173158304.1">
    <property type="nucleotide sequence ID" value="NZ_AP022871.1"/>
</dbReference>
<dbReference type="Proteomes" id="UP000503011">
    <property type="component" value="Chromosome"/>
</dbReference>
<dbReference type="AlphaFoldDB" id="A0A6F8YK82"/>
<feature type="compositionally biased region" description="Low complexity" evidence="1">
    <location>
        <begin position="574"/>
        <end position="607"/>
    </location>
</feature>
<evidence type="ECO:0000313" key="4">
    <source>
        <dbReference type="Proteomes" id="UP000503011"/>
    </source>
</evidence>
<gene>
    <name evidence="3" type="ORF">Psuf_038350</name>
</gene>
<reference evidence="3 4" key="1">
    <citation type="submission" date="2020-03" db="EMBL/GenBank/DDBJ databases">
        <title>Whole genome shotgun sequence of Phytohabitans suffuscus NBRC 105367.</title>
        <authorList>
            <person name="Komaki H."/>
            <person name="Tamura T."/>
        </authorList>
    </citation>
    <scope>NUCLEOTIDE SEQUENCE [LARGE SCALE GENOMIC DNA]</scope>
    <source>
        <strain evidence="3 4">NBRC 105367</strain>
    </source>
</reference>
<dbReference type="InterPro" id="IPR000421">
    <property type="entry name" value="FA58C"/>
</dbReference>
<feature type="region of interest" description="Disordered" evidence="1">
    <location>
        <begin position="436"/>
        <end position="461"/>
    </location>
</feature>
<proteinExistence type="predicted"/>
<protein>
    <recommendedName>
        <fullName evidence="2">F5/8 type C domain-containing protein</fullName>
    </recommendedName>
</protein>
<organism evidence="3 4">
    <name type="scientific">Phytohabitans suffuscus</name>
    <dbReference type="NCBI Taxonomy" id="624315"/>
    <lineage>
        <taxon>Bacteria</taxon>
        <taxon>Bacillati</taxon>
        <taxon>Actinomycetota</taxon>
        <taxon>Actinomycetes</taxon>
        <taxon>Micromonosporales</taxon>
        <taxon>Micromonosporaceae</taxon>
    </lineage>
</organism>
<evidence type="ECO:0000256" key="1">
    <source>
        <dbReference type="SAM" id="MobiDB-lite"/>
    </source>
</evidence>